<keyword evidence="3" id="KW-1185">Reference proteome</keyword>
<protein>
    <submittedName>
        <fullName evidence="2">Uncharacterized protein</fullName>
    </submittedName>
</protein>
<dbReference type="AlphaFoldDB" id="A0AAE9YW69"/>
<dbReference type="EMBL" id="CP059735">
    <property type="protein sequence ID" value="WDE00692.1"/>
    <property type="molecule type" value="Genomic_DNA"/>
</dbReference>
<evidence type="ECO:0000313" key="2">
    <source>
        <dbReference type="EMBL" id="WDE00692.1"/>
    </source>
</evidence>
<proteinExistence type="predicted"/>
<feature type="chain" id="PRO_5042188886" evidence="1">
    <location>
        <begin position="19"/>
        <end position="377"/>
    </location>
</feature>
<gene>
    <name evidence="2" type="ORF">SG35_008705</name>
</gene>
<keyword evidence="1" id="KW-0732">Signal</keyword>
<dbReference type="RefSeq" id="WP_044830853.1">
    <property type="nucleotide sequence ID" value="NZ_CP059735.1"/>
</dbReference>
<name>A0AAE9YW69_9GAMM</name>
<evidence type="ECO:0000256" key="1">
    <source>
        <dbReference type="SAM" id="SignalP"/>
    </source>
</evidence>
<reference evidence="2 3" key="1">
    <citation type="journal article" date="2015" name="Genome Announc.">
        <title>Draft Genome Sequences of Marine Isolates of Thalassomonas viridans and Thalassomonas actiniarum.</title>
        <authorList>
            <person name="Olonade I."/>
            <person name="van Zyl L.J."/>
            <person name="Trindade M."/>
        </authorList>
    </citation>
    <scope>NUCLEOTIDE SEQUENCE [LARGE SCALE GENOMIC DNA]</scope>
    <source>
        <strain evidence="2 3">A5K-106</strain>
    </source>
</reference>
<evidence type="ECO:0000313" key="3">
    <source>
        <dbReference type="Proteomes" id="UP000032568"/>
    </source>
</evidence>
<accession>A0AAE9YW69</accession>
<dbReference type="KEGG" id="tact:SG35_008705"/>
<reference evidence="2 3" key="2">
    <citation type="journal article" date="2022" name="Mar. Drugs">
        <title>Bioassay-Guided Fractionation Leads to the Detection of Cholic Acid Generated by the Rare Thalassomonas sp.</title>
        <authorList>
            <person name="Pheiffer F."/>
            <person name="Schneider Y.K."/>
            <person name="Hansen E.H."/>
            <person name="Andersen J.H."/>
            <person name="Isaksson J."/>
            <person name="Busche T."/>
            <person name="R C."/>
            <person name="Kalinowski J."/>
            <person name="Zyl L.V."/>
            <person name="Trindade M."/>
        </authorList>
    </citation>
    <scope>NUCLEOTIDE SEQUENCE [LARGE SCALE GENOMIC DNA]</scope>
    <source>
        <strain evidence="2 3">A5K-106</strain>
    </source>
</reference>
<feature type="signal peptide" evidence="1">
    <location>
        <begin position="1"/>
        <end position="18"/>
    </location>
</feature>
<dbReference type="Proteomes" id="UP000032568">
    <property type="component" value="Chromosome"/>
</dbReference>
<sequence length="377" mass="42241">MKKSLIFIFLLFSFHNYANTYYSLGTDKEVLGAGFEESLTIPLDSCLDGDWVYQGGTQGQLSYQGGYQSDTMINTIAGSVKGGINLVIFGGSAKFSMRRKVTKNSTSAASVIELNYNKGSYNFENRRTKADITNQLASDPVAVRNKCGDSFIHNVQLGSNLYVTAKIHFNSRSEYEWYQTKIKVKFLFFSKTFTKTKEFFEATKNAVYSIQVNTDGGMTPKLAQLTQGGTTKYCKTDNMDACIDYAESIFNYLLDGGDYANDLTDDYLNPIKFDTASYEKSGHYDLAYAGVPTFSQRYRELSERLRVYQDFVDDEIENINAFLAVAETDAQKDPLIARLAERQQQKTSLSDAGDYCYTLPGTTLCEQRIEAAIATVN</sequence>
<organism evidence="2 3">
    <name type="scientific">Thalassomonas actiniarum</name>
    <dbReference type="NCBI Taxonomy" id="485447"/>
    <lineage>
        <taxon>Bacteria</taxon>
        <taxon>Pseudomonadati</taxon>
        <taxon>Pseudomonadota</taxon>
        <taxon>Gammaproteobacteria</taxon>
        <taxon>Alteromonadales</taxon>
        <taxon>Colwelliaceae</taxon>
        <taxon>Thalassomonas</taxon>
    </lineage>
</organism>